<reference evidence="2 3" key="1">
    <citation type="submission" date="2020-08" db="EMBL/GenBank/DDBJ databases">
        <title>Plant Genome Project.</title>
        <authorList>
            <person name="Zhang R.-G."/>
        </authorList>
    </citation>
    <scope>NUCLEOTIDE SEQUENCE [LARGE SCALE GENOMIC DNA]</scope>
    <source>
        <tissue evidence="2">Rhizome</tissue>
    </source>
</reference>
<comment type="caution">
    <text evidence="2">The sequence shown here is derived from an EMBL/GenBank/DDBJ whole genome shotgun (WGS) entry which is preliminary data.</text>
</comment>
<dbReference type="AlphaFoldDB" id="A0A8J5GUT8"/>
<evidence type="ECO:0000313" key="3">
    <source>
        <dbReference type="Proteomes" id="UP000734854"/>
    </source>
</evidence>
<evidence type="ECO:0008006" key="4">
    <source>
        <dbReference type="Google" id="ProtNLM"/>
    </source>
</evidence>
<sequence length="197" mass="22030">MACSHKSNICECYLYSSGWVKLSTVSEITPLIYNLAMLTKVILCLRNLSYNNLTGKIPEILGTLSSLWVSYLIDNNLSGPVPDSLLQKSQNESLILILEGNPNLTCTNGTPCKLTVDIGKTKKIPILVIMIIICVVLVAVFLFVSFFVWRRKEKSKDNVYRGFLNNSTPVAVKTCFQSSRQGTKHFFAEVPIQSYLL</sequence>
<dbReference type="Gene3D" id="3.80.10.10">
    <property type="entry name" value="Ribonuclease Inhibitor"/>
    <property type="match status" value="1"/>
</dbReference>
<keyword evidence="1" id="KW-1133">Transmembrane helix</keyword>
<dbReference type="SUPFAM" id="SSF52058">
    <property type="entry name" value="L domain-like"/>
    <property type="match status" value="1"/>
</dbReference>
<accession>A0A8J5GUT8</accession>
<dbReference type="InterPro" id="IPR032675">
    <property type="entry name" value="LRR_dom_sf"/>
</dbReference>
<evidence type="ECO:0000313" key="2">
    <source>
        <dbReference type="EMBL" id="KAG6514928.1"/>
    </source>
</evidence>
<name>A0A8J5GUT8_ZINOF</name>
<dbReference type="Gene3D" id="3.30.200.20">
    <property type="entry name" value="Phosphorylase Kinase, domain 1"/>
    <property type="match status" value="1"/>
</dbReference>
<feature type="transmembrane region" description="Helical" evidence="1">
    <location>
        <begin position="124"/>
        <end position="149"/>
    </location>
</feature>
<keyword evidence="1" id="KW-0472">Membrane</keyword>
<keyword evidence="1" id="KW-0812">Transmembrane</keyword>
<dbReference type="EMBL" id="JACMSC010000007">
    <property type="protein sequence ID" value="KAG6514928.1"/>
    <property type="molecule type" value="Genomic_DNA"/>
</dbReference>
<keyword evidence="3" id="KW-1185">Reference proteome</keyword>
<evidence type="ECO:0000256" key="1">
    <source>
        <dbReference type="SAM" id="Phobius"/>
    </source>
</evidence>
<organism evidence="2 3">
    <name type="scientific">Zingiber officinale</name>
    <name type="common">Ginger</name>
    <name type="synonym">Amomum zingiber</name>
    <dbReference type="NCBI Taxonomy" id="94328"/>
    <lineage>
        <taxon>Eukaryota</taxon>
        <taxon>Viridiplantae</taxon>
        <taxon>Streptophyta</taxon>
        <taxon>Embryophyta</taxon>
        <taxon>Tracheophyta</taxon>
        <taxon>Spermatophyta</taxon>
        <taxon>Magnoliopsida</taxon>
        <taxon>Liliopsida</taxon>
        <taxon>Zingiberales</taxon>
        <taxon>Zingiberaceae</taxon>
        <taxon>Zingiber</taxon>
    </lineage>
</organism>
<dbReference type="PANTHER" id="PTHR45631:SF202">
    <property type="entry name" value="SENESCENCE-INDUCED RECEPTOR-LIKE SERINE_THREONINE-PROTEIN KINASE"/>
    <property type="match status" value="1"/>
</dbReference>
<dbReference type="Proteomes" id="UP000734854">
    <property type="component" value="Unassembled WGS sequence"/>
</dbReference>
<gene>
    <name evidence="2" type="ORF">ZIOFF_025303</name>
</gene>
<proteinExistence type="predicted"/>
<protein>
    <recommendedName>
        <fullName evidence="4">LRR receptor-like serine/threonine-protein kinase</fullName>
    </recommendedName>
</protein>
<dbReference type="PANTHER" id="PTHR45631">
    <property type="entry name" value="OS07G0107800 PROTEIN-RELATED"/>
    <property type="match status" value="1"/>
</dbReference>